<dbReference type="InterPro" id="IPR048147">
    <property type="entry name" value="CBO0543-like"/>
</dbReference>
<sequence length="153" mass="17982">MSMDRWLLVTLWILLPGSVLLLVPRRKLRTFIMACFATHILVWIKVTLLVHFKIVTFPLREFPIASDLSFTMPNVVYPVLTGYYILWKPERMRMAGIVTLVVCSGIFASLHLLLDSFTRLIDLTARYYWFADWVSFIVILFAVNRFMSWFQAK</sequence>
<feature type="transmembrane region" description="Helical" evidence="1">
    <location>
        <begin position="70"/>
        <end position="87"/>
    </location>
</feature>
<feature type="transmembrane region" description="Helical" evidence="1">
    <location>
        <begin position="6"/>
        <end position="23"/>
    </location>
</feature>
<feature type="transmembrane region" description="Helical" evidence="1">
    <location>
        <begin position="30"/>
        <end position="50"/>
    </location>
</feature>
<evidence type="ECO:0000256" key="1">
    <source>
        <dbReference type="SAM" id="Phobius"/>
    </source>
</evidence>
<name>A0A2W1LRT0_9BACL</name>
<protein>
    <submittedName>
        <fullName evidence="2">Uncharacterized protein</fullName>
    </submittedName>
</protein>
<comment type="caution">
    <text evidence="2">The sequence shown here is derived from an EMBL/GenBank/DDBJ whole genome shotgun (WGS) entry which is preliminary data.</text>
</comment>
<dbReference type="EMBL" id="QKRB01000012">
    <property type="protein sequence ID" value="PZD97485.1"/>
    <property type="molecule type" value="Genomic_DNA"/>
</dbReference>
<dbReference type="AlphaFoldDB" id="A0A2W1LRT0"/>
<reference evidence="2 3" key="1">
    <citation type="submission" date="2018-06" db="EMBL/GenBank/DDBJ databases">
        <title>Paenibacillus imtechensis sp. nov.</title>
        <authorList>
            <person name="Pinnaka A.K."/>
            <person name="Singh H."/>
            <person name="Kaur M."/>
        </authorList>
    </citation>
    <scope>NUCLEOTIDE SEQUENCE [LARGE SCALE GENOMIC DNA]</scope>
    <source>
        <strain evidence="2 3">SMB1</strain>
    </source>
</reference>
<dbReference type="NCBIfam" id="NF041644">
    <property type="entry name" value="CBO0543_fam"/>
    <property type="match status" value="1"/>
</dbReference>
<keyword evidence="1" id="KW-0812">Transmembrane</keyword>
<keyword evidence="1" id="KW-0472">Membrane</keyword>
<proteinExistence type="predicted"/>
<keyword evidence="1" id="KW-1133">Transmembrane helix</keyword>
<feature type="transmembrane region" description="Helical" evidence="1">
    <location>
        <begin position="94"/>
        <end position="114"/>
    </location>
</feature>
<accession>A0A2W1LRT0</accession>
<feature type="transmembrane region" description="Helical" evidence="1">
    <location>
        <begin position="126"/>
        <end position="147"/>
    </location>
</feature>
<evidence type="ECO:0000313" key="2">
    <source>
        <dbReference type="EMBL" id="PZD97485.1"/>
    </source>
</evidence>
<dbReference type="Proteomes" id="UP000249522">
    <property type="component" value="Unassembled WGS sequence"/>
</dbReference>
<organism evidence="2 3">
    <name type="scientific">Paenibacillus sambharensis</name>
    <dbReference type="NCBI Taxonomy" id="1803190"/>
    <lineage>
        <taxon>Bacteria</taxon>
        <taxon>Bacillati</taxon>
        <taxon>Bacillota</taxon>
        <taxon>Bacilli</taxon>
        <taxon>Bacillales</taxon>
        <taxon>Paenibacillaceae</taxon>
        <taxon>Paenibacillus</taxon>
    </lineage>
</organism>
<evidence type="ECO:0000313" key="3">
    <source>
        <dbReference type="Proteomes" id="UP000249522"/>
    </source>
</evidence>
<gene>
    <name evidence="2" type="ORF">DNH61_02090</name>
</gene>
<keyword evidence="3" id="KW-1185">Reference proteome</keyword>